<dbReference type="InterPro" id="IPR014710">
    <property type="entry name" value="RmlC-like_jellyroll"/>
</dbReference>
<organism evidence="2 3">
    <name type="scientific">Flaviaesturariibacter amylovorans</name>
    <dbReference type="NCBI Taxonomy" id="1084520"/>
    <lineage>
        <taxon>Bacteria</taxon>
        <taxon>Pseudomonadati</taxon>
        <taxon>Bacteroidota</taxon>
        <taxon>Chitinophagia</taxon>
        <taxon>Chitinophagales</taxon>
        <taxon>Chitinophagaceae</taxon>
        <taxon>Flaviaestuariibacter</taxon>
    </lineage>
</organism>
<evidence type="ECO:0000313" key="2">
    <source>
        <dbReference type="EMBL" id="GAA4338470.1"/>
    </source>
</evidence>
<protein>
    <submittedName>
        <fullName evidence="2">Crp/Fnr family transcriptional regulator</fullName>
    </submittedName>
</protein>
<dbReference type="InterPro" id="IPR018490">
    <property type="entry name" value="cNMP-bd_dom_sf"/>
</dbReference>
<dbReference type="EMBL" id="BAABGY010000011">
    <property type="protein sequence ID" value="GAA4338470.1"/>
    <property type="molecule type" value="Genomic_DNA"/>
</dbReference>
<evidence type="ECO:0000313" key="3">
    <source>
        <dbReference type="Proteomes" id="UP001501725"/>
    </source>
</evidence>
<dbReference type="Proteomes" id="UP001501725">
    <property type="component" value="Unassembled WGS sequence"/>
</dbReference>
<keyword evidence="3" id="KW-1185">Reference proteome</keyword>
<sequence>MDSPPPVAPLEYLRRQLERFAPLPNDEWELLPPHLEERTLPKGALFVEAGKRAPWVAFVLAGTFRQYYTVDGVERSTYFYLEGDLLCDYLGCLRGRPAGLSIEVLEAAQVLCFPYEVIDTLYRQRPAWGTLGRKLAEYLAAGLEERMVSLLTERPEARYAALLAGNKTRILERIPQQYIASYLGITPVSLSRIRGRRGA</sequence>
<proteinExistence type="predicted"/>
<dbReference type="Gene3D" id="2.60.120.10">
    <property type="entry name" value="Jelly Rolls"/>
    <property type="match status" value="1"/>
</dbReference>
<name>A0ABP8HFH0_9BACT</name>
<dbReference type="SUPFAM" id="SSF51206">
    <property type="entry name" value="cAMP-binding domain-like"/>
    <property type="match status" value="1"/>
</dbReference>
<dbReference type="Pfam" id="PF00027">
    <property type="entry name" value="cNMP_binding"/>
    <property type="match status" value="1"/>
</dbReference>
<evidence type="ECO:0000259" key="1">
    <source>
        <dbReference type="Pfam" id="PF00027"/>
    </source>
</evidence>
<comment type="caution">
    <text evidence="2">The sequence shown here is derived from an EMBL/GenBank/DDBJ whole genome shotgun (WGS) entry which is preliminary data.</text>
</comment>
<accession>A0ABP8HFH0</accession>
<feature type="domain" description="Cyclic nucleotide-binding" evidence="1">
    <location>
        <begin position="38"/>
        <end position="124"/>
    </location>
</feature>
<dbReference type="InterPro" id="IPR000595">
    <property type="entry name" value="cNMP-bd_dom"/>
</dbReference>
<gene>
    <name evidence="2" type="ORF">GCM10023184_34930</name>
</gene>
<dbReference type="RefSeq" id="WP_345257093.1">
    <property type="nucleotide sequence ID" value="NZ_BAABGY010000011.1"/>
</dbReference>
<reference evidence="3" key="1">
    <citation type="journal article" date="2019" name="Int. J. Syst. Evol. Microbiol.">
        <title>The Global Catalogue of Microorganisms (GCM) 10K type strain sequencing project: providing services to taxonomists for standard genome sequencing and annotation.</title>
        <authorList>
            <consortium name="The Broad Institute Genomics Platform"/>
            <consortium name="The Broad Institute Genome Sequencing Center for Infectious Disease"/>
            <person name="Wu L."/>
            <person name="Ma J."/>
        </authorList>
    </citation>
    <scope>NUCLEOTIDE SEQUENCE [LARGE SCALE GENOMIC DNA]</scope>
    <source>
        <strain evidence="3">JCM 17919</strain>
    </source>
</reference>
<dbReference type="CDD" id="cd00038">
    <property type="entry name" value="CAP_ED"/>
    <property type="match status" value="1"/>
</dbReference>